<keyword evidence="1" id="KW-0663">Pyridoxal phosphate</keyword>
<keyword evidence="4" id="KW-1185">Reference proteome</keyword>
<feature type="domain" description="Aminotransferase class V" evidence="2">
    <location>
        <begin position="43"/>
        <end position="409"/>
    </location>
</feature>
<dbReference type="EMBL" id="QPFP01000087">
    <property type="protein sequence ID" value="TEB22648.1"/>
    <property type="molecule type" value="Genomic_DNA"/>
</dbReference>
<comment type="caution">
    <text evidence="3">The sequence shown here is derived from an EMBL/GenBank/DDBJ whole genome shotgun (WGS) entry which is preliminary data.</text>
</comment>
<reference evidence="3 4" key="1">
    <citation type="journal article" date="2019" name="Nat. Ecol. Evol.">
        <title>Megaphylogeny resolves global patterns of mushroom evolution.</title>
        <authorList>
            <person name="Varga T."/>
            <person name="Krizsan K."/>
            <person name="Foldi C."/>
            <person name="Dima B."/>
            <person name="Sanchez-Garcia M."/>
            <person name="Sanchez-Ramirez S."/>
            <person name="Szollosi G.J."/>
            <person name="Szarkandi J.G."/>
            <person name="Papp V."/>
            <person name="Albert L."/>
            <person name="Andreopoulos W."/>
            <person name="Angelini C."/>
            <person name="Antonin V."/>
            <person name="Barry K.W."/>
            <person name="Bougher N.L."/>
            <person name="Buchanan P."/>
            <person name="Buyck B."/>
            <person name="Bense V."/>
            <person name="Catcheside P."/>
            <person name="Chovatia M."/>
            <person name="Cooper J."/>
            <person name="Damon W."/>
            <person name="Desjardin D."/>
            <person name="Finy P."/>
            <person name="Geml J."/>
            <person name="Haridas S."/>
            <person name="Hughes K."/>
            <person name="Justo A."/>
            <person name="Karasinski D."/>
            <person name="Kautmanova I."/>
            <person name="Kiss B."/>
            <person name="Kocsube S."/>
            <person name="Kotiranta H."/>
            <person name="LaButti K.M."/>
            <person name="Lechner B.E."/>
            <person name="Liimatainen K."/>
            <person name="Lipzen A."/>
            <person name="Lukacs Z."/>
            <person name="Mihaltcheva S."/>
            <person name="Morgado L.N."/>
            <person name="Niskanen T."/>
            <person name="Noordeloos M.E."/>
            <person name="Ohm R.A."/>
            <person name="Ortiz-Santana B."/>
            <person name="Ovrebo C."/>
            <person name="Racz N."/>
            <person name="Riley R."/>
            <person name="Savchenko A."/>
            <person name="Shiryaev A."/>
            <person name="Soop K."/>
            <person name="Spirin V."/>
            <person name="Szebenyi C."/>
            <person name="Tomsovsky M."/>
            <person name="Tulloss R.E."/>
            <person name="Uehling J."/>
            <person name="Grigoriev I.V."/>
            <person name="Vagvolgyi C."/>
            <person name="Papp T."/>
            <person name="Martin F.M."/>
            <person name="Miettinen O."/>
            <person name="Hibbett D.S."/>
            <person name="Nagy L.G."/>
        </authorList>
    </citation>
    <scope>NUCLEOTIDE SEQUENCE [LARGE SCALE GENOMIC DNA]</scope>
    <source>
        <strain evidence="3 4">FP101781</strain>
    </source>
</reference>
<dbReference type="Gene3D" id="3.90.1150.10">
    <property type="entry name" value="Aspartate Aminotransferase, domain 1"/>
    <property type="match status" value="1"/>
</dbReference>
<dbReference type="OrthoDB" id="5978656at2759"/>
<dbReference type="InterPro" id="IPR015424">
    <property type="entry name" value="PyrdxlP-dep_Trfase"/>
</dbReference>
<sequence length="432" mass="48672">MPFTDLKTLYDQPPPAFGKEMLKHFAMDPAYVNLNNGSYGTPPRAVLQAAFDITTEIEANPERFHRFGYQERLKEARANIAGLIGAHQDECFLVNNATTGVGTVLRNFEWEKDDVIITFNTSYSAMANQAQYLSDVPPHPKVVIFQLNFPTTFASIISSFTSLLASPQAQVGPNNKRVVVIDSIISNPGVLLPWQELVKIAKDAGVWTIVDAAHSIGQELDINLGEVQPDFWTSNCHKWLYAKRSCAVLYIPFRNQHIIKTTVPTSNYYIALDKRNGNPNLLEQFEWLGTIDFAPFLSVNEAFKFRAWLGGEHKINAYCHDIALKAGKRLAEILGTEVMDEEGSQTLNMVNVALPLPTSLKWSNALYKRLNGALIEDHNTYSAWFFHNGKWWTRVSLQVFNEVDEVEVLGKAWLQVSKDLVKDLEDGTFKSE</sequence>
<dbReference type="InterPro" id="IPR015422">
    <property type="entry name" value="PyrdxlP-dep_Trfase_small"/>
</dbReference>
<dbReference type="SUPFAM" id="SSF53383">
    <property type="entry name" value="PLP-dependent transferases"/>
    <property type="match status" value="1"/>
</dbReference>
<dbReference type="Pfam" id="PF00266">
    <property type="entry name" value="Aminotran_5"/>
    <property type="match status" value="1"/>
</dbReference>
<evidence type="ECO:0000259" key="2">
    <source>
        <dbReference type="Pfam" id="PF00266"/>
    </source>
</evidence>
<accession>A0A4Y7SLX9</accession>
<name>A0A4Y7SLX9_COPMI</name>
<organism evidence="3 4">
    <name type="scientific">Coprinellus micaceus</name>
    <name type="common">Glistening ink-cap mushroom</name>
    <name type="synonym">Coprinus micaceus</name>
    <dbReference type="NCBI Taxonomy" id="71717"/>
    <lineage>
        <taxon>Eukaryota</taxon>
        <taxon>Fungi</taxon>
        <taxon>Dikarya</taxon>
        <taxon>Basidiomycota</taxon>
        <taxon>Agaricomycotina</taxon>
        <taxon>Agaricomycetes</taxon>
        <taxon>Agaricomycetidae</taxon>
        <taxon>Agaricales</taxon>
        <taxon>Agaricineae</taxon>
        <taxon>Psathyrellaceae</taxon>
        <taxon>Coprinellus</taxon>
    </lineage>
</organism>
<dbReference type="STRING" id="71717.A0A4Y7SLX9"/>
<evidence type="ECO:0000313" key="4">
    <source>
        <dbReference type="Proteomes" id="UP000298030"/>
    </source>
</evidence>
<dbReference type="InterPro" id="IPR000192">
    <property type="entry name" value="Aminotrans_V_dom"/>
</dbReference>
<gene>
    <name evidence="3" type="ORF">FA13DRAFT_1695026</name>
</gene>
<dbReference type="InterPro" id="IPR015421">
    <property type="entry name" value="PyrdxlP-dep_Trfase_major"/>
</dbReference>
<keyword evidence="3" id="KW-0808">Transferase</keyword>
<evidence type="ECO:0000256" key="1">
    <source>
        <dbReference type="ARBA" id="ARBA00022898"/>
    </source>
</evidence>
<proteinExistence type="predicted"/>
<dbReference type="Proteomes" id="UP000298030">
    <property type="component" value="Unassembled WGS sequence"/>
</dbReference>
<dbReference type="AlphaFoldDB" id="A0A4Y7SLX9"/>
<dbReference type="GO" id="GO:0016740">
    <property type="term" value="F:transferase activity"/>
    <property type="evidence" value="ECO:0007669"/>
    <property type="project" value="UniProtKB-KW"/>
</dbReference>
<dbReference type="PANTHER" id="PTHR43092">
    <property type="entry name" value="L-CYSTEINE DESULFHYDRASE"/>
    <property type="match status" value="1"/>
</dbReference>
<protein>
    <submittedName>
        <fullName evidence="3">PLP-dependent transferase</fullName>
    </submittedName>
</protein>
<evidence type="ECO:0000313" key="3">
    <source>
        <dbReference type="EMBL" id="TEB22648.1"/>
    </source>
</evidence>
<dbReference type="PANTHER" id="PTHR43092:SF2">
    <property type="entry name" value="HERCYNYLCYSTEINE SULFOXIDE LYASE"/>
    <property type="match status" value="1"/>
</dbReference>
<dbReference type="Gene3D" id="3.40.640.10">
    <property type="entry name" value="Type I PLP-dependent aspartate aminotransferase-like (Major domain)"/>
    <property type="match status" value="1"/>
</dbReference>